<feature type="domain" description="NADH:ubiquinone oxidoreductase intermediate-associated protein 30" evidence="2">
    <location>
        <begin position="19"/>
        <end position="168"/>
    </location>
</feature>
<dbReference type="InterPro" id="IPR013857">
    <property type="entry name" value="NADH-UbQ_OxRdtase-assoc_prot30"/>
</dbReference>
<proteinExistence type="inferred from homology"/>
<evidence type="ECO:0000259" key="2">
    <source>
        <dbReference type="Pfam" id="PF08547"/>
    </source>
</evidence>
<evidence type="ECO:0000256" key="1">
    <source>
        <dbReference type="ARBA" id="ARBA00007884"/>
    </source>
</evidence>
<keyword evidence="4" id="KW-1185">Reference proteome</keyword>
<dbReference type="RefSeq" id="WP_194509220.1">
    <property type="nucleotide sequence ID" value="NZ_JADILU010000007.1"/>
</dbReference>
<dbReference type="Pfam" id="PF08547">
    <property type="entry name" value="CIA30"/>
    <property type="match status" value="1"/>
</dbReference>
<accession>A0ABW5ZTS0</accession>
<evidence type="ECO:0000313" key="3">
    <source>
        <dbReference type="EMBL" id="MFD2915896.1"/>
    </source>
</evidence>
<dbReference type="SUPFAM" id="SSF49785">
    <property type="entry name" value="Galactose-binding domain-like"/>
    <property type="match status" value="1"/>
</dbReference>
<dbReference type="InterPro" id="IPR039131">
    <property type="entry name" value="NDUFAF1"/>
</dbReference>
<dbReference type="PANTHER" id="PTHR13194">
    <property type="entry name" value="COMPLEX I INTERMEDIATE-ASSOCIATED PROTEIN 30"/>
    <property type="match status" value="1"/>
</dbReference>
<name>A0ABW5ZTS0_9FLAO</name>
<sequence>MRLFIVIAILIFMPKERLFNFNATSDISHWRIVDDVVMGGHSNGSFEINDDGHGKFSGQISLENNGGFSSLRYNFDTKKVLYFSKIKIRLKGDGKNYQFGVKTASSDYASYVYEFETTTDWMTIEVPFAAMEPRFRGRKLNEPNFEGEQLEEIAFLIGNKKEQSFELLLDTIVLE</sequence>
<organism evidence="3 4">
    <name type="scientific">Psychroserpens luteus</name>
    <dbReference type="NCBI Taxonomy" id="1434066"/>
    <lineage>
        <taxon>Bacteria</taxon>
        <taxon>Pseudomonadati</taxon>
        <taxon>Bacteroidota</taxon>
        <taxon>Flavobacteriia</taxon>
        <taxon>Flavobacteriales</taxon>
        <taxon>Flavobacteriaceae</taxon>
        <taxon>Psychroserpens</taxon>
    </lineage>
</organism>
<comment type="similarity">
    <text evidence="1">Belongs to the CIA30 family.</text>
</comment>
<reference evidence="4" key="1">
    <citation type="journal article" date="2019" name="Int. J. Syst. Evol. Microbiol.">
        <title>The Global Catalogue of Microorganisms (GCM) 10K type strain sequencing project: providing services to taxonomists for standard genome sequencing and annotation.</title>
        <authorList>
            <consortium name="The Broad Institute Genomics Platform"/>
            <consortium name="The Broad Institute Genome Sequencing Center for Infectious Disease"/>
            <person name="Wu L."/>
            <person name="Ma J."/>
        </authorList>
    </citation>
    <scope>NUCLEOTIDE SEQUENCE [LARGE SCALE GENOMIC DNA]</scope>
    <source>
        <strain evidence="4">KCTC 32514</strain>
    </source>
</reference>
<dbReference type="Gene3D" id="2.60.120.430">
    <property type="entry name" value="Galactose-binding lectin"/>
    <property type="match status" value="1"/>
</dbReference>
<dbReference type="Proteomes" id="UP001597548">
    <property type="component" value="Unassembled WGS sequence"/>
</dbReference>
<dbReference type="EMBL" id="JBHUOS010000008">
    <property type="protein sequence ID" value="MFD2915896.1"/>
    <property type="molecule type" value="Genomic_DNA"/>
</dbReference>
<evidence type="ECO:0000313" key="4">
    <source>
        <dbReference type="Proteomes" id="UP001597548"/>
    </source>
</evidence>
<gene>
    <name evidence="3" type="ORF">ACFS29_09615</name>
</gene>
<dbReference type="InterPro" id="IPR008979">
    <property type="entry name" value="Galactose-bd-like_sf"/>
</dbReference>
<protein>
    <submittedName>
        <fullName evidence="3">CIA30 family protein</fullName>
    </submittedName>
</protein>
<dbReference type="PANTHER" id="PTHR13194:SF19">
    <property type="entry name" value="NAD(P)-BINDING ROSSMANN-FOLD SUPERFAMILY PROTEIN"/>
    <property type="match status" value="1"/>
</dbReference>
<comment type="caution">
    <text evidence="3">The sequence shown here is derived from an EMBL/GenBank/DDBJ whole genome shotgun (WGS) entry which is preliminary data.</text>
</comment>